<comment type="caution">
    <text evidence="8">The sequence shown here is derived from an EMBL/GenBank/DDBJ whole genome shotgun (WGS) entry which is preliminary data.</text>
</comment>
<feature type="region of interest" description="Disordered" evidence="6">
    <location>
        <begin position="1053"/>
        <end position="1074"/>
    </location>
</feature>
<protein>
    <submittedName>
        <fullName evidence="9">RNA-binding 28 isoform A</fullName>
    </submittedName>
    <submittedName>
        <fullName evidence="8">RNA-binding 28 isoform B</fullName>
    </submittedName>
</protein>
<feature type="compositionally biased region" description="Basic residues" evidence="6">
    <location>
        <begin position="849"/>
        <end position="858"/>
    </location>
</feature>
<feature type="compositionally biased region" description="Low complexity" evidence="6">
    <location>
        <begin position="881"/>
        <end position="894"/>
    </location>
</feature>
<feature type="compositionally biased region" description="Low complexity" evidence="6">
    <location>
        <begin position="361"/>
        <end position="370"/>
    </location>
</feature>
<accession>A0A2P6TTF5</accession>
<dbReference type="PANTHER" id="PTHR48039">
    <property type="entry name" value="RNA-BINDING MOTIF PROTEIN 14B"/>
    <property type="match status" value="1"/>
</dbReference>
<dbReference type="GO" id="GO:0005634">
    <property type="term" value="C:nucleus"/>
    <property type="evidence" value="ECO:0007669"/>
    <property type="project" value="UniProtKB-SubCell"/>
</dbReference>
<keyword evidence="4" id="KW-0539">Nucleus</keyword>
<evidence type="ECO:0000313" key="10">
    <source>
        <dbReference type="Proteomes" id="UP000239899"/>
    </source>
</evidence>
<name>A0A2P6TTF5_CHLSO</name>
<evidence type="ECO:0000256" key="1">
    <source>
        <dbReference type="ARBA" id="ARBA00004123"/>
    </source>
</evidence>
<feature type="compositionally biased region" description="Low complexity" evidence="6">
    <location>
        <begin position="917"/>
        <end position="946"/>
    </location>
</feature>
<organism evidence="8 10">
    <name type="scientific">Chlorella sorokiniana</name>
    <name type="common">Freshwater green alga</name>
    <dbReference type="NCBI Taxonomy" id="3076"/>
    <lineage>
        <taxon>Eukaryota</taxon>
        <taxon>Viridiplantae</taxon>
        <taxon>Chlorophyta</taxon>
        <taxon>core chlorophytes</taxon>
        <taxon>Trebouxiophyceae</taxon>
        <taxon>Chlorellales</taxon>
        <taxon>Chlorellaceae</taxon>
        <taxon>Chlorella clade</taxon>
        <taxon>Chlorella</taxon>
    </lineage>
</organism>
<dbReference type="Proteomes" id="UP000239899">
    <property type="component" value="Unassembled WGS sequence"/>
</dbReference>
<dbReference type="CDD" id="cd12416">
    <property type="entry name" value="RRM4_RBM28_like"/>
    <property type="match status" value="1"/>
</dbReference>
<reference evidence="8 10" key="1">
    <citation type="journal article" date="2018" name="Plant J.">
        <title>Genome sequences of Chlorella sorokiniana UTEX 1602 and Micractinium conductrix SAG 241.80: implications to maltose excretion by a green alga.</title>
        <authorList>
            <person name="Arriola M.B."/>
            <person name="Velmurugan N."/>
            <person name="Zhang Y."/>
            <person name="Plunkett M.H."/>
            <person name="Hondzo H."/>
            <person name="Barney B.M."/>
        </authorList>
    </citation>
    <scope>NUCLEOTIDE SEQUENCE [LARGE SCALE GENOMIC DNA]</scope>
    <source>
        <strain evidence="8">1602</strain>
        <strain evidence="10">UTEX 1602</strain>
    </source>
</reference>
<feature type="compositionally biased region" description="Low complexity" evidence="6">
    <location>
        <begin position="792"/>
        <end position="836"/>
    </location>
</feature>
<evidence type="ECO:0000256" key="2">
    <source>
        <dbReference type="ARBA" id="ARBA00022737"/>
    </source>
</evidence>
<dbReference type="EMBL" id="LHPG02000007">
    <property type="protein sequence ID" value="PRW57349.1"/>
    <property type="molecule type" value="Genomic_DNA"/>
</dbReference>
<dbReference type="Gene3D" id="3.30.70.330">
    <property type="match status" value="4"/>
</dbReference>
<dbReference type="Pfam" id="PF00076">
    <property type="entry name" value="RRM_1"/>
    <property type="match status" value="4"/>
</dbReference>
<feature type="compositionally biased region" description="Basic and acidic residues" evidence="6">
    <location>
        <begin position="1009"/>
        <end position="1019"/>
    </location>
</feature>
<proteinExistence type="predicted"/>
<feature type="compositionally biased region" description="Low complexity" evidence="6">
    <location>
        <begin position="953"/>
        <end position="1005"/>
    </location>
</feature>
<feature type="domain" description="RRM" evidence="7">
    <location>
        <begin position="681"/>
        <end position="777"/>
    </location>
</feature>
<feature type="compositionally biased region" description="Basic residues" evidence="6">
    <location>
        <begin position="899"/>
        <end position="911"/>
    </location>
</feature>
<keyword evidence="10" id="KW-1185">Reference proteome</keyword>
<feature type="region of interest" description="Disordered" evidence="6">
    <location>
        <begin position="361"/>
        <end position="416"/>
    </location>
</feature>
<feature type="domain" description="RRM" evidence="7">
    <location>
        <begin position="13"/>
        <end position="91"/>
    </location>
</feature>
<dbReference type="InterPro" id="IPR051945">
    <property type="entry name" value="RRM_MRD1_RNA_proc_ribogen"/>
</dbReference>
<feature type="compositionally biased region" description="Low complexity" evidence="6">
    <location>
        <begin position="106"/>
        <end position="127"/>
    </location>
</feature>
<comment type="subcellular location">
    <subcellularLocation>
        <location evidence="1">Nucleus</location>
    </subcellularLocation>
</comment>
<evidence type="ECO:0000259" key="7">
    <source>
        <dbReference type="PROSITE" id="PS50102"/>
    </source>
</evidence>
<feature type="region of interest" description="Disordered" evidence="6">
    <location>
        <begin position="92"/>
        <end position="144"/>
    </location>
</feature>
<evidence type="ECO:0000256" key="4">
    <source>
        <dbReference type="ARBA" id="ARBA00023242"/>
    </source>
</evidence>
<evidence type="ECO:0000256" key="3">
    <source>
        <dbReference type="ARBA" id="ARBA00022884"/>
    </source>
</evidence>
<feature type="domain" description="RRM" evidence="7">
    <location>
        <begin position="525"/>
        <end position="611"/>
    </location>
</feature>
<feature type="compositionally biased region" description="Basic and acidic residues" evidence="6">
    <location>
        <begin position="859"/>
        <end position="873"/>
    </location>
</feature>
<evidence type="ECO:0000256" key="5">
    <source>
        <dbReference type="PROSITE-ProRule" id="PRU00176"/>
    </source>
</evidence>
<keyword evidence="2" id="KW-0677">Repeat</keyword>
<dbReference type="InterPro" id="IPR035979">
    <property type="entry name" value="RBD_domain_sf"/>
</dbReference>
<dbReference type="PROSITE" id="PS50102">
    <property type="entry name" value="RRM"/>
    <property type="match status" value="4"/>
</dbReference>
<dbReference type="AlphaFoldDB" id="A0A2P6TTF5"/>
<feature type="compositionally biased region" description="Low complexity" evidence="6">
    <location>
        <begin position="135"/>
        <end position="144"/>
    </location>
</feature>
<feature type="region of interest" description="Disordered" evidence="6">
    <location>
        <begin position="790"/>
        <end position="1038"/>
    </location>
</feature>
<evidence type="ECO:0000313" key="8">
    <source>
        <dbReference type="EMBL" id="PRW57348.1"/>
    </source>
</evidence>
<dbReference type="InterPro" id="IPR012677">
    <property type="entry name" value="Nucleotide-bd_a/b_plait_sf"/>
</dbReference>
<dbReference type="InterPro" id="IPR000504">
    <property type="entry name" value="RRM_dom"/>
</dbReference>
<dbReference type="GO" id="GO:0003729">
    <property type="term" value="F:mRNA binding"/>
    <property type="evidence" value="ECO:0007669"/>
    <property type="project" value="TreeGrafter"/>
</dbReference>
<dbReference type="PANTHER" id="PTHR48039:SF5">
    <property type="entry name" value="RNA-BINDING PROTEIN 28"/>
    <property type="match status" value="1"/>
</dbReference>
<feature type="compositionally biased region" description="Low complexity" evidence="6">
    <location>
        <begin position="501"/>
        <end position="516"/>
    </location>
</feature>
<dbReference type="OrthoDB" id="439808at2759"/>
<evidence type="ECO:0000256" key="6">
    <source>
        <dbReference type="SAM" id="MobiDB-lite"/>
    </source>
</evidence>
<gene>
    <name evidence="8" type="ORF">C2E21_4005</name>
</gene>
<sequence length="1087" mass="114115">MADGGGGKKLDPRTVFVRGVDAAVDDAQLQEFFAEVGPVKNAFLVRRGKDGPHRGFGFVQFAVAEDAARAAADLHGAELAGRKLKVEGAVKRAPLEERKKRKQDGAAEPAAAEDAAQQPQQQQQPVAKKPRPAKPARQPDAAAVAVAEGKHKWLRAVAVGSLTAETLPAALAMAKAAGEVEEVVQPVPDKLAAQFMLKRDGCSGEAFIAVYKSIKAALAAVAALHGKEAGAAAAGGKKGGKKGDQAATAGAARVWARQLSGEGLHIKRWRLIVRNLPFNATEAHLRTAFEPAGFVWELTLPRSASGRGRGFAFVGFTCKAHAERGIKLVNGQAVAGRPVAVDWAVAKAQYGQQQQQEAAEAAAEAAAAAAGPGGKEEQRGGLDSDLESSSDEDEDGPAAALGHESDGEPAGAVEPERERDMLASVIGGILGGSDDEAEEEGSEEEGSDEEGSDEELSGSEGQEGEGEGSEDEEGSDSDADAAAETTAAAADPFSRKRLQEKAAAAAEAGGDAAQQRQRAEPEEGATVFIRGLPLDVSKEQVFLKMKTYGPVRSCRLVVDKASGKLKGTAFVDFYKLASAEKAAEACAKGRRKEGPGVVIAGRVADVDLALGHDDVRALAVQKAAERGGTQSRRLTLAKEGQIAEGSPAWEDMSAGDKAKRKRAAEEKKLKLRSPNFVVSDMRLSVRNIPTSWTEKQLKAAFIQAVKQRASKAQPVVKQVKILMDEERTGADGTPRSKGIGFVEFTEHEHALCALRQLNNNPATFSKDKRPIVEFALENVKALKLREAKLAKSKQAQQQQPARQAADGPEQEPAGGKGAAAQQQQRQAAGAAAAVQQEEGDEEGGEAQQKSKRQLRKERRLMLKERRKQQKAEAADGGEGGAAAAANGAAAGAAGDKSKAAKRRELRKKRRLEARGLAPPAAAAAAAAPKAAPKAAPAAQPAKQQQKGQREGKQQQQQGKQKGGQQQQQQGEQKGGQQQQGKAQRPGLNSRAVKAVAAAQQEQAAQQRKRSADDLIDRLADGPAGALQPRKRKKEQTDNVDALAKQYVAKYFGGAAPKADKPGKAGGGSSVGAKAKAAAGAAMKRWFE</sequence>
<evidence type="ECO:0000313" key="9">
    <source>
        <dbReference type="EMBL" id="PRW57349.1"/>
    </source>
</evidence>
<dbReference type="SUPFAM" id="SSF54928">
    <property type="entry name" value="RNA-binding domain, RBD"/>
    <property type="match status" value="4"/>
</dbReference>
<dbReference type="CDD" id="cd12414">
    <property type="entry name" value="RRM2_RBM28_like"/>
    <property type="match status" value="1"/>
</dbReference>
<feature type="compositionally biased region" description="Acidic residues" evidence="6">
    <location>
        <begin position="433"/>
        <end position="481"/>
    </location>
</feature>
<dbReference type="EMBL" id="LHPG02000007">
    <property type="protein sequence ID" value="PRW57348.1"/>
    <property type="molecule type" value="Genomic_DNA"/>
</dbReference>
<dbReference type="FunFam" id="3.30.70.330:FF:000182">
    <property type="entry name" value="RNA-binding motif protein 28"/>
    <property type="match status" value="1"/>
</dbReference>
<keyword evidence="3 5" id="KW-0694">RNA-binding</keyword>
<feature type="region of interest" description="Disordered" evidence="6">
    <location>
        <begin position="428"/>
        <end position="522"/>
    </location>
</feature>
<reference evidence="8" key="2">
    <citation type="submission" date="2018-02" db="EMBL/GenBank/DDBJ databases">
        <authorList>
            <person name="Cohen D.B."/>
            <person name="Kent A.D."/>
        </authorList>
    </citation>
    <scope>NUCLEOTIDE SEQUENCE</scope>
    <source>
        <strain evidence="8">1602</strain>
    </source>
</reference>
<dbReference type="STRING" id="3076.A0A2P6TTF5"/>
<feature type="compositionally biased region" description="Acidic residues" evidence="6">
    <location>
        <begin position="384"/>
        <end position="396"/>
    </location>
</feature>
<feature type="domain" description="RRM" evidence="7">
    <location>
        <begin position="269"/>
        <end position="346"/>
    </location>
</feature>
<feature type="compositionally biased region" description="Low complexity" evidence="6">
    <location>
        <begin position="482"/>
        <end position="491"/>
    </location>
</feature>
<dbReference type="SMART" id="SM00360">
    <property type="entry name" value="RRM"/>
    <property type="match status" value="4"/>
</dbReference>